<organism evidence="11 12">
    <name type="scientific">Anaerobium acetethylicum</name>
    <dbReference type="NCBI Taxonomy" id="1619234"/>
    <lineage>
        <taxon>Bacteria</taxon>
        <taxon>Bacillati</taxon>
        <taxon>Bacillota</taxon>
        <taxon>Clostridia</taxon>
        <taxon>Lachnospirales</taxon>
        <taxon>Lachnospiraceae</taxon>
        <taxon>Anaerobium</taxon>
    </lineage>
</organism>
<evidence type="ECO:0000256" key="6">
    <source>
        <dbReference type="ARBA" id="ARBA00023143"/>
    </source>
</evidence>
<keyword evidence="11" id="KW-0966">Cell projection</keyword>
<gene>
    <name evidence="7" type="primary">flgK</name>
    <name evidence="11" type="ORF">SAMN05421730_101412</name>
</gene>
<dbReference type="PANTHER" id="PTHR30033">
    <property type="entry name" value="FLAGELLAR HOOK-ASSOCIATED PROTEIN 1"/>
    <property type="match status" value="1"/>
</dbReference>
<dbReference type="OrthoDB" id="9802553at2"/>
<dbReference type="GO" id="GO:0005576">
    <property type="term" value="C:extracellular region"/>
    <property type="evidence" value="ECO:0007669"/>
    <property type="project" value="UniProtKB-SubCell"/>
</dbReference>
<name>A0A1D3TUP9_9FIRM</name>
<dbReference type="Pfam" id="PF00460">
    <property type="entry name" value="Flg_bb_rod"/>
    <property type="match status" value="1"/>
</dbReference>
<evidence type="ECO:0000259" key="10">
    <source>
        <dbReference type="Pfam" id="PF22638"/>
    </source>
</evidence>
<dbReference type="GO" id="GO:0009424">
    <property type="term" value="C:bacterial-type flagellum hook"/>
    <property type="evidence" value="ECO:0007669"/>
    <property type="project" value="UniProtKB-UniRule"/>
</dbReference>
<evidence type="ECO:0000313" key="11">
    <source>
        <dbReference type="EMBL" id="SCP97809.1"/>
    </source>
</evidence>
<evidence type="ECO:0000259" key="8">
    <source>
        <dbReference type="Pfam" id="PF00460"/>
    </source>
</evidence>
<keyword evidence="11" id="KW-0282">Flagellum</keyword>
<feature type="domain" description="Flagellar basal body rod protein N-terminal" evidence="8">
    <location>
        <begin position="7"/>
        <end position="36"/>
    </location>
</feature>
<dbReference type="InterPro" id="IPR002371">
    <property type="entry name" value="FlgK"/>
</dbReference>
<dbReference type="InterPro" id="IPR053927">
    <property type="entry name" value="FlgK_helical"/>
</dbReference>
<dbReference type="SUPFAM" id="SSF64518">
    <property type="entry name" value="Phase 1 flagellin"/>
    <property type="match status" value="1"/>
</dbReference>
<reference evidence="11 12" key="1">
    <citation type="submission" date="2016-09" db="EMBL/GenBank/DDBJ databases">
        <authorList>
            <person name="Capua I."/>
            <person name="De Benedictis P."/>
            <person name="Joannis T."/>
            <person name="Lombin L.H."/>
            <person name="Cattoli G."/>
        </authorList>
    </citation>
    <scope>NUCLEOTIDE SEQUENCE [LARGE SCALE GENOMIC DNA]</scope>
    <source>
        <strain evidence="11 12">GluBS11</strain>
    </source>
</reference>
<dbReference type="PANTHER" id="PTHR30033:SF2">
    <property type="entry name" value="FLAGELLAR HOOK PROTEIN"/>
    <property type="match status" value="1"/>
</dbReference>
<feature type="domain" description="Flagellar hook-associated protein FlgK helical" evidence="10">
    <location>
        <begin position="100"/>
        <end position="258"/>
    </location>
</feature>
<comment type="subcellular location">
    <subcellularLocation>
        <location evidence="1 7">Bacterial flagellum</location>
    </subcellularLocation>
    <subcellularLocation>
        <location evidence="2 7">Secreted</location>
    </subcellularLocation>
</comment>
<keyword evidence="12" id="KW-1185">Reference proteome</keyword>
<evidence type="ECO:0000256" key="5">
    <source>
        <dbReference type="ARBA" id="ARBA00022525"/>
    </source>
</evidence>
<dbReference type="AlphaFoldDB" id="A0A1D3TUP9"/>
<dbReference type="GO" id="GO:0044780">
    <property type="term" value="P:bacterial-type flagellum assembly"/>
    <property type="evidence" value="ECO:0007669"/>
    <property type="project" value="InterPro"/>
</dbReference>
<evidence type="ECO:0000313" key="12">
    <source>
        <dbReference type="Proteomes" id="UP000199315"/>
    </source>
</evidence>
<evidence type="ECO:0000256" key="3">
    <source>
        <dbReference type="ARBA" id="ARBA00009677"/>
    </source>
</evidence>
<proteinExistence type="inferred from homology"/>
<feature type="domain" description="Flagellar basal-body/hook protein C-terminal" evidence="9">
    <location>
        <begin position="539"/>
        <end position="577"/>
    </location>
</feature>
<evidence type="ECO:0000256" key="2">
    <source>
        <dbReference type="ARBA" id="ARBA00004613"/>
    </source>
</evidence>
<keyword evidence="6 7" id="KW-0975">Bacterial flagellum</keyword>
<dbReference type="Pfam" id="PF06429">
    <property type="entry name" value="Flg_bbr_C"/>
    <property type="match status" value="1"/>
</dbReference>
<keyword evidence="11" id="KW-0969">Cilium</keyword>
<dbReference type="InterPro" id="IPR010930">
    <property type="entry name" value="Flg_bb/hook_C_dom"/>
</dbReference>
<dbReference type="Proteomes" id="UP000199315">
    <property type="component" value="Unassembled WGS sequence"/>
</dbReference>
<evidence type="ECO:0000256" key="4">
    <source>
        <dbReference type="ARBA" id="ARBA00016244"/>
    </source>
</evidence>
<keyword evidence="5 7" id="KW-0964">Secreted</keyword>
<protein>
    <recommendedName>
        <fullName evidence="4 7">Flagellar hook-associated protein 1</fullName>
        <shortName evidence="7">HAP1</shortName>
    </recommendedName>
</protein>
<dbReference type="NCBIfam" id="TIGR02492">
    <property type="entry name" value="flgK_ends"/>
    <property type="match status" value="1"/>
</dbReference>
<dbReference type="EMBL" id="FMKA01000014">
    <property type="protein sequence ID" value="SCP97809.1"/>
    <property type="molecule type" value="Genomic_DNA"/>
</dbReference>
<dbReference type="PRINTS" id="PR01005">
    <property type="entry name" value="FLGHOOKAP1"/>
</dbReference>
<evidence type="ECO:0000256" key="1">
    <source>
        <dbReference type="ARBA" id="ARBA00004365"/>
    </source>
</evidence>
<dbReference type="RefSeq" id="WP_091234299.1">
    <property type="nucleotide sequence ID" value="NZ_FMKA01000014.1"/>
</dbReference>
<evidence type="ECO:0000256" key="7">
    <source>
        <dbReference type="RuleBase" id="RU362065"/>
    </source>
</evidence>
<dbReference type="STRING" id="1619234.SAMN05421730_101412"/>
<dbReference type="InterPro" id="IPR001444">
    <property type="entry name" value="Flag_bb_rod_N"/>
</dbReference>
<accession>A0A1D3TUP9</accession>
<dbReference type="GO" id="GO:0005198">
    <property type="term" value="F:structural molecule activity"/>
    <property type="evidence" value="ECO:0007669"/>
    <property type="project" value="UniProtKB-UniRule"/>
</dbReference>
<comment type="similarity">
    <text evidence="3 7">Belongs to the flagella basal body rod proteins family.</text>
</comment>
<sequence length="582" mass="63537">MAGMGSLYTGLSGIQAGQNALNTTAHNLANVNTTGYVRQQVLQGDAEYFRAGEASISRMQAGIGVTTEDIRQVRDFFLDKAYRTESGRQSFYETGYSVIEEVETLFGELEGVAFQGAMTDLRNAISELAKDPASTVNRSLLKQKAVSFIERAAAVTEGLSFYQENLDVQAKETIARINELGSTINSLNGQILKIEAGRVENANDLRDARNSALDELSTLIKTEYKEDENGLVTVNAEGVQFVTKDSVYMMEAAEDPATGFVEPTWPHLKGARVFDLESGCFSGNNSDIGGLKSLILARGIKEGNYTDIPAAPDRADYASGAEYEAALTQYTKDRDYYNSSVEASILMNTMAEFDQLIHGIVTGINDVLCPNTEIEGTIDGVTGTFTVLDEEKASYESDGTVMGTELFSRSGVDRYELKSLTLADGTTREVYLYRQEDPGDIPSLYSVKNLEVNPAVLKDIGKLPLTTAEGDVDYDKAGALEDIWRKDFASLNPNTQVVNTFGTYYNSLVSAIANEGSVYRSVSEAERTTIQELQNQRQSVAGVSSDEELANMIKYQNAYNASSRYMNVVSEMLEQIVSSLGA</sequence>
<evidence type="ECO:0000259" key="9">
    <source>
        <dbReference type="Pfam" id="PF06429"/>
    </source>
</evidence>
<dbReference type="Pfam" id="PF22638">
    <property type="entry name" value="FlgK_D1"/>
    <property type="match status" value="1"/>
</dbReference>